<protein>
    <submittedName>
        <fullName evidence="2">Uncharacterized protein</fullName>
    </submittedName>
</protein>
<sequence length="385" mass="44096">MGRIRGKGVCMFIDKKSHFFTDEMLSFYNIEGPEHESCCECPFEDVLIRRIINSLKDINFQGYIEDVKGDDDESEGNEVVANDKVIITRNNNFRSVYQAIDQQRKEDDLVEDNVVEDNVVEDHVVEDHVVEDNFVEDRGVDGNVDVIQFSVADEVSSNNNSLQREVSPVNSSDLESIDFEAEERVEEEGINVESNKRVSCDDNGGDNVSEDAKSRRVNDERDVVGISRVLDGNPNYEELKLVGSWLNDEVQKRFRNSLSKTFNYFHSDCNININSILNNDIRDTRGHLIGVNSLYGKYPVLNNINSKNYRLYEYLLIEHVCKDPIFICSFAELVHLAEFVPDEKTIVNFCADFVLLVFGKRDIGGFKRWVVSFENDVFVRACGYL</sequence>
<organism evidence="2 3">
    <name type="scientific">Pichia kluyveri</name>
    <name type="common">Yeast</name>
    <dbReference type="NCBI Taxonomy" id="36015"/>
    <lineage>
        <taxon>Eukaryota</taxon>
        <taxon>Fungi</taxon>
        <taxon>Dikarya</taxon>
        <taxon>Ascomycota</taxon>
        <taxon>Saccharomycotina</taxon>
        <taxon>Pichiomycetes</taxon>
        <taxon>Pichiales</taxon>
        <taxon>Pichiaceae</taxon>
        <taxon>Pichia</taxon>
    </lineage>
</organism>
<evidence type="ECO:0000313" key="2">
    <source>
        <dbReference type="EMBL" id="GMM44199.1"/>
    </source>
</evidence>
<reference evidence="2 3" key="1">
    <citation type="journal article" date="2023" name="Elife">
        <title>Identification of key yeast species and microbe-microbe interactions impacting larval growth of Drosophila in the wild.</title>
        <authorList>
            <person name="Mure A."/>
            <person name="Sugiura Y."/>
            <person name="Maeda R."/>
            <person name="Honda K."/>
            <person name="Sakurai N."/>
            <person name="Takahashi Y."/>
            <person name="Watada M."/>
            <person name="Katoh T."/>
            <person name="Gotoh A."/>
            <person name="Gotoh Y."/>
            <person name="Taniguchi I."/>
            <person name="Nakamura K."/>
            <person name="Hayashi T."/>
            <person name="Katayama T."/>
            <person name="Uemura T."/>
            <person name="Hattori Y."/>
        </authorList>
    </citation>
    <scope>NUCLEOTIDE SEQUENCE [LARGE SCALE GENOMIC DNA]</scope>
    <source>
        <strain evidence="2 3">PK-24</strain>
    </source>
</reference>
<evidence type="ECO:0000256" key="1">
    <source>
        <dbReference type="SAM" id="MobiDB-lite"/>
    </source>
</evidence>
<gene>
    <name evidence="2" type="ORF">DAPK24_007740</name>
</gene>
<proteinExistence type="predicted"/>
<comment type="caution">
    <text evidence="2">The sequence shown here is derived from an EMBL/GenBank/DDBJ whole genome shotgun (WGS) entry which is preliminary data.</text>
</comment>
<evidence type="ECO:0000313" key="3">
    <source>
        <dbReference type="Proteomes" id="UP001378960"/>
    </source>
</evidence>
<name>A0AAV5QYB7_PICKL</name>
<dbReference type="Proteomes" id="UP001378960">
    <property type="component" value="Unassembled WGS sequence"/>
</dbReference>
<feature type="region of interest" description="Disordered" evidence="1">
    <location>
        <begin position="196"/>
        <end position="216"/>
    </location>
</feature>
<dbReference type="AlphaFoldDB" id="A0AAV5QYB7"/>
<dbReference type="EMBL" id="BTGB01000001">
    <property type="protein sequence ID" value="GMM44199.1"/>
    <property type="molecule type" value="Genomic_DNA"/>
</dbReference>
<keyword evidence="3" id="KW-1185">Reference proteome</keyword>
<accession>A0AAV5QYB7</accession>